<feature type="transmembrane region" description="Helical" evidence="10">
    <location>
        <begin position="103"/>
        <end position="122"/>
    </location>
</feature>
<proteinExistence type="predicted"/>
<evidence type="ECO:0000256" key="1">
    <source>
        <dbReference type="ARBA" id="ARBA00004651"/>
    </source>
</evidence>
<feature type="transmembrane region" description="Helical" evidence="10">
    <location>
        <begin position="203"/>
        <end position="221"/>
    </location>
</feature>
<reference evidence="12 13" key="1">
    <citation type="submission" date="2021-03" db="EMBL/GenBank/DDBJ databases">
        <authorList>
            <person name="Peeters C."/>
        </authorList>
    </citation>
    <scope>NUCLEOTIDE SEQUENCE [LARGE SCALE GENOMIC DNA]</scope>
    <source>
        <strain evidence="12 13">LMG 26411</strain>
    </source>
</reference>
<evidence type="ECO:0000313" key="13">
    <source>
        <dbReference type="Proteomes" id="UP000672657"/>
    </source>
</evidence>
<feature type="transmembrane region" description="Helical" evidence="10">
    <location>
        <begin position="256"/>
        <end position="276"/>
    </location>
</feature>
<keyword evidence="3" id="KW-1003">Cell membrane</keyword>
<dbReference type="Proteomes" id="UP000672657">
    <property type="component" value="Unassembled WGS sequence"/>
</dbReference>
<dbReference type="PANTHER" id="PTHR10110">
    <property type="entry name" value="SODIUM/HYDROGEN EXCHANGER"/>
    <property type="match status" value="1"/>
</dbReference>
<dbReference type="InterPro" id="IPR006153">
    <property type="entry name" value="Cation/H_exchanger_TM"/>
</dbReference>
<keyword evidence="9" id="KW-0739">Sodium transport</keyword>
<feature type="transmembrane region" description="Helical" evidence="10">
    <location>
        <begin position="33"/>
        <end position="54"/>
    </location>
</feature>
<dbReference type="Gene3D" id="6.10.140.1330">
    <property type="match status" value="1"/>
</dbReference>
<protein>
    <submittedName>
        <fullName evidence="12">Na(+)/H(+) antiporter ApNhaP</fullName>
    </submittedName>
</protein>
<organism evidence="12 13">
    <name type="scientific">Cupriavidus numazuensis</name>
    <dbReference type="NCBI Taxonomy" id="221992"/>
    <lineage>
        <taxon>Bacteria</taxon>
        <taxon>Pseudomonadati</taxon>
        <taxon>Pseudomonadota</taxon>
        <taxon>Betaproteobacteria</taxon>
        <taxon>Burkholderiales</taxon>
        <taxon>Burkholderiaceae</taxon>
        <taxon>Cupriavidus</taxon>
    </lineage>
</organism>
<evidence type="ECO:0000256" key="5">
    <source>
        <dbReference type="ARBA" id="ARBA00022989"/>
    </source>
</evidence>
<dbReference type="EMBL" id="CAJPVI010000027">
    <property type="protein sequence ID" value="CAG2152974.1"/>
    <property type="molecule type" value="Genomic_DNA"/>
</dbReference>
<comment type="subcellular location">
    <subcellularLocation>
        <location evidence="1">Cell membrane</location>
        <topology evidence="1">Multi-pass membrane protein</topology>
    </subcellularLocation>
</comment>
<keyword evidence="8 10" id="KW-0472">Membrane</keyword>
<name>A0ABM8TL67_9BURK</name>
<feature type="transmembrane region" description="Helical" evidence="10">
    <location>
        <begin position="320"/>
        <end position="345"/>
    </location>
</feature>
<evidence type="ECO:0000259" key="11">
    <source>
        <dbReference type="Pfam" id="PF00999"/>
    </source>
</evidence>
<evidence type="ECO:0000256" key="7">
    <source>
        <dbReference type="ARBA" id="ARBA00023065"/>
    </source>
</evidence>
<feature type="transmembrane region" description="Helical" evidence="10">
    <location>
        <begin position="128"/>
        <end position="149"/>
    </location>
</feature>
<keyword evidence="13" id="KW-1185">Reference proteome</keyword>
<keyword evidence="5 10" id="KW-1133">Transmembrane helix</keyword>
<sequence>MEPSVELTLRIGCLLAVIAACNVAAIKLRLPDALTLTAAGLALGAALLIAGVVAPTFTAQTIQPFLSPSLRPEGYLWIFLPPILFQAALEADAAAMARDLLPILVLAIGAVFAATLLVGITAHAISGASLAVCLLVGAIVSTTDPSAVIDLFRSSGVPARMVRLVEGESLLNDAAAITLASHLMARIVGQPAHAMTGSVLGDLFGSLFAGGLLGALAGALLARACRAIPAAPLSRFTLSLALPNLLYPIADLWLHVSGVVTVVSAGLTAGTLLRRTTTHEEHTIFRHLWRSMGGMAGGMVFLLAAMHVPDLLRGLRGPDLWLILCVLIAALVSRWAVLGCSLPLLSRLGMCAPLPRAHRLAITWGGVRGPVTLVLALCAAQAMSLPPEARHLASVVAVGFVLVNLTCNGLTLRPLVRRLGIGGDGNAGNHA</sequence>
<evidence type="ECO:0000313" key="12">
    <source>
        <dbReference type="EMBL" id="CAG2152974.1"/>
    </source>
</evidence>
<feature type="transmembrane region" description="Helical" evidence="10">
    <location>
        <begin position="366"/>
        <end position="385"/>
    </location>
</feature>
<comment type="caution">
    <text evidence="12">The sequence shown here is derived from an EMBL/GenBank/DDBJ whole genome shotgun (WGS) entry which is preliminary data.</text>
</comment>
<feature type="transmembrane region" description="Helical" evidence="10">
    <location>
        <begin position="288"/>
        <end position="308"/>
    </location>
</feature>
<evidence type="ECO:0000256" key="2">
    <source>
        <dbReference type="ARBA" id="ARBA00022448"/>
    </source>
</evidence>
<evidence type="ECO:0000256" key="4">
    <source>
        <dbReference type="ARBA" id="ARBA00022692"/>
    </source>
</evidence>
<dbReference type="RefSeq" id="WP_211955301.1">
    <property type="nucleotide sequence ID" value="NZ_CAJPVI010000027.1"/>
</dbReference>
<dbReference type="PANTHER" id="PTHR10110:SF86">
    <property type="entry name" value="SODIUM_HYDROGEN EXCHANGER 7"/>
    <property type="match status" value="1"/>
</dbReference>
<dbReference type="InterPro" id="IPR018422">
    <property type="entry name" value="Cation/H_exchanger_CPA1"/>
</dbReference>
<keyword evidence="7" id="KW-0406">Ion transport</keyword>
<evidence type="ECO:0000256" key="3">
    <source>
        <dbReference type="ARBA" id="ARBA00022475"/>
    </source>
</evidence>
<evidence type="ECO:0000256" key="6">
    <source>
        <dbReference type="ARBA" id="ARBA00023053"/>
    </source>
</evidence>
<feature type="transmembrane region" description="Helical" evidence="10">
    <location>
        <begin position="391"/>
        <end position="412"/>
    </location>
</feature>
<evidence type="ECO:0000256" key="8">
    <source>
        <dbReference type="ARBA" id="ARBA00023136"/>
    </source>
</evidence>
<feature type="transmembrane region" description="Helical" evidence="10">
    <location>
        <begin position="7"/>
        <end position="26"/>
    </location>
</feature>
<dbReference type="Pfam" id="PF00999">
    <property type="entry name" value="Na_H_Exchanger"/>
    <property type="match status" value="1"/>
</dbReference>
<accession>A0ABM8TL67</accession>
<keyword evidence="2" id="KW-0813">Transport</keyword>
<evidence type="ECO:0000256" key="9">
    <source>
        <dbReference type="ARBA" id="ARBA00023201"/>
    </source>
</evidence>
<evidence type="ECO:0000256" key="10">
    <source>
        <dbReference type="SAM" id="Phobius"/>
    </source>
</evidence>
<feature type="domain" description="Cation/H+ exchanger transmembrane" evidence="11">
    <location>
        <begin position="15"/>
        <end position="417"/>
    </location>
</feature>
<gene>
    <name evidence="12" type="primary">apnhaP</name>
    <name evidence="12" type="ORF">LMG26411_04314</name>
</gene>
<keyword evidence="6" id="KW-0915">Sodium</keyword>
<keyword evidence="4 10" id="KW-0812">Transmembrane</keyword>